<dbReference type="InterPro" id="IPR016181">
    <property type="entry name" value="Acyl_CoA_acyltransferase"/>
</dbReference>
<dbReference type="PROSITE" id="PS51186">
    <property type="entry name" value="GNAT"/>
    <property type="match status" value="1"/>
</dbReference>
<keyword evidence="5" id="KW-1185">Reference proteome</keyword>
<evidence type="ECO:0000256" key="2">
    <source>
        <dbReference type="ARBA" id="ARBA00023315"/>
    </source>
</evidence>
<protein>
    <submittedName>
        <fullName evidence="4">GNAT family N-acetyltransferase</fullName>
    </submittedName>
</protein>
<sequence>MSAIRLAVRENMLSHPARITPQMYRDYLALLGRGWVAEFDGEIAGFSYADQADASIWALFIAPEHEGKGLGRALLQLATDWLFAQGHACLRLSTGAGTRAERFYAAQGWQREKQAGGDVYFCLPAQTGQAGLDGH</sequence>
<dbReference type="PANTHER" id="PTHR43877">
    <property type="entry name" value="AMINOALKYLPHOSPHONATE N-ACETYLTRANSFERASE-RELATED-RELATED"/>
    <property type="match status" value="1"/>
</dbReference>
<evidence type="ECO:0000313" key="4">
    <source>
        <dbReference type="EMBL" id="MYM39309.1"/>
    </source>
</evidence>
<dbReference type="CDD" id="cd04301">
    <property type="entry name" value="NAT_SF"/>
    <property type="match status" value="1"/>
</dbReference>
<evidence type="ECO:0000259" key="3">
    <source>
        <dbReference type="PROSITE" id="PS51186"/>
    </source>
</evidence>
<evidence type="ECO:0000313" key="5">
    <source>
        <dbReference type="Proteomes" id="UP000478090"/>
    </source>
</evidence>
<name>A0ABW9VLB9_9BURK</name>
<dbReference type="Proteomes" id="UP000478090">
    <property type="component" value="Unassembled WGS sequence"/>
</dbReference>
<dbReference type="Pfam" id="PF00583">
    <property type="entry name" value="Acetyltransf_1"/>
    <property type="match status" value="1"/>
</dbReference>
<comment type="caution">
    <text evidence="4">The sequence shown here is derived from an EMBL/GenBank/DDBJ whole genome shotgun (WGS) entry which is preliminary data.</text>
</comment>
<dbReference type="Gene3D" id="3.40.630.30">
    <property type="match status" value="1"/>
</dbReference>
<dbReference type="PANTHER" id="PTHR43877:SF2">
    <property type="entry name" value="AMINOALKYLPHOSPHONATE N-ACETYLTRANSFERASE-RELATED"/>
    <property type="match status" value="1"/>
</dbReference>
<organism evidence="4 5">
    <name type="scientific">Duganella qianjiadongensis</name>
    <dbReference type="NCBI Taxonomy" id="2692176"/>
    <lineage>
        <taxon>Bacteria</taxon>
        <taxon>Pseudomonadati</taxon>
        <taxon>Pseudomonadota</taxon>
        <taxon>Betaproteobacteria</taxon>
        <taxon>Burkholderiales</taxon>
        <taxon>Oxalobacteraceae</taxon>
        <taxon>Telluria group</taxon>
        <taxon>Duganella</taxon>
    </lineage>
</organism>
<keyword evidence="2" id="KW-0012">Acyltransferase</keyword>
<dbReference type="EMBL" id="WWCM01000004">
    <property type="protein sequence ID" value="MYM39309.1"/>
    <property type="molecule type" value="Genomic_DNA"/>
</dbReference>
<proteinExistence type="predicted"/>
<accession>A0ABW9VLB9</accession>
<feature type="domain" description="N-acetyltransferase" evidence="3">
    <location>
        <begin position="1"/>
        <end position="126"/>
    </location>
</feature>
<evidence type="ECO:0000256" key="1">
    <source>
        <dbReference type="ARBA" id="ARBA00022679"/>
    </source>
</evidence>
<keyword evidence="1" id="KW-0808">Transferase</keyword>
<reference evidence="4 5" key="1">
    <citation type="submission" date="2019-12" db="EMBL/GenBank/DDBJ databases">
        <title>Novel species isolated from a subtropical stream in China.</title>
        <authorList>
            <person name="Lu H."/>
        </authorList>
    </citation>
    <scope>NUCLEOTIDE SEQUENCE [LARGE SCALE GENOMIC DNA]</scope>
    <source>
        <strain evidence="4 5">CY13W</strain>
    </source>
</reference>
<dbReference type="InterPro" id="IPR000182">
    <property type="entry name" value="GNAT_dom"/>
</dbReference>
<dbReference type="InterPro" id="IPR050832">
    <property type="entry name" value="Bact_Acetyltransf"/>
</dbReference>
<gene>
    <name evidence="4" type="ORF">GTP27_08190</name>
</gene>
<dbReference type="SUPFAM" id="SSF55729">
    <property type="entry name" value="Acyl-CoA N-acyltransferases (Nat)"/>
    <property type="match status" value="1"/>
</dbReference>